<reference evidence="2" key="2">
    <citation type="journal article" date="2015" name="Fish Shellfish Immunol.">
        <title>Early steps in the European eel (Anguilla anguilla)-Vibrio vulnificus interaction in the gills: Role of the RtxA13 toxin.</title>
        <authorList>
            <person name="Callol A."/>
            <person name="Pajuelo D."/>
            <person name="Ebbesson L."/>
            <person name="Teles M."/>
            <person name="MacKenzie S."/>
            <person name="Amaro C."/>
        </authorList>
    </citation>
    <scope>NUCLEOTIDE SEQUENCE</scope>
</reference>
<protein>
    <submittedName>
        <fullName evidence="2">Uncharacterized protein</fullName>
    </submittedName>
</protein>
<evidence type="ECO:0000256" key="1">
    <source>
        <dbReference type="SAM" id="Phobius"/>
    </source>
</evidence>
<sequence length="78" mass="8772">MESNRDFTPKLRSHVCLVSKAFLALGLFPDACVIRLYLRTQDQVYNKNNPVITVVRITLPHKHTACRTTCAIACTTPV</sequence>
<accession>A0A0E9WE11</accession>
<keyword evidence="1" id="KW-0812">Transmembrane</keyword>
<keyword evidence="1" id="KW-1133">Transmembrane helix</keyword>
<dbReference type="EMBL" id="GBXM01019985">
    <property type="protein sequence ID" value="JAH88592.1"/>
    <property type="molecule type" value="Transcribed_RNA"/>
</dbReference>
<name>A0A0E9WE11_ANGAN</name>
<dbReference type="AlphaFoldDB" id="A0A0E9WE11"/>
<proteinExistence type="predicted"/>
<reference evidence="2" key="1">
    <citation type="submission" date="2014-11" db="EMBL/GenBank/DDBJ databases">
        <authorList>
            <person name="Amaro Gonzalez C."/>
        </authorList>
    </citation>
    <scope>NUCLEOTIDE SEQUENCE</scope>
</reference>
<evidence type="ECO:0000313" key="2">
    <source>
        <dbReference type="EMBL" id="JAH88592.1"/>
    </source>
</evidence>
<feature type="transmembrane region" description="Helical" evidence="1">
    <location>
        <begin position="20"/>
        <end position="38"/>
    </location>
</feature>
<keyword evidence="1" id="KW-0472">Membrane</keyword>
<organism evidence="2">
    <name type="scientific">Anguilla anguilla</name>
    <name type="common">European freshwater eel</name>
    <name type="synonym">Muraena anguilla</name>
    <dbReference type="NCBI Taxonomy" id="7936"/>
    <lineage>
        <taxon>Eukaryota</taxon>
        <taxon>Metazoa</taxon>
        <taxon>Chordata</taxon>
        <taxon>Craniata</taxon>
        <taxon>Vertebrata</taxon>
        <taxon>Euteleostomi</taxon>
        <taxon>Actinopterygii</taxon>
        <taxon>Neopterygii</taxon>
        <taxon>Teleostei</taxon>
        <taxon>Anguilliformes</taxon>
        <taxon>Anguillidae</taxon>
        <taxon>Anguilla</taxon>
    </lineage>
</organism>